<name>A0A4C1XFC8_EUMVA</name>
<dbReference type="AlphaFoldDB" id="A0A4C1XFC8"/>
<gene>
    <name evidence="1" type="ORF">EVAR_97972_1</name>
</gene>
<evidence type="ECO:0000313" key="1">
    <source>
        <dbReference type="EMBL" id="GBP61883.1"/>
    </source>
</evidence>
<dbReference type="Proteomes" id="UP000299102">
    <property type="component" value="Unassembled WGS sequence"/>
</dbReference>
<reference evidence="1 2" key="1">
    <citation type="journal article" date="2019" name="Commun. Biol.">
        <title>The bagworm genome reveals a unique fibroin gene that provides high tensile strength.</title>
        <authorList>
            <person name="Kono N."/>
            <person name="Nakamura H."/>
            <person name="Ohtoshi R."/>
            <person name="Tomita M."/>
            <person name="Numata K."/>
            <person name="Arakawa K."/>
        </authorList>
    </citation>
    <scope>NUCLEOTIDE SEQUENCE [LARGE SCALE GENOMIC DNA]</scope>
</reference>
<dbReference type="EMBL" id="BGZK01000825">
    <property type="protein sequence ID" value="GBP61883.1"/>
    <property type="molecule type" value="Genomic_DNA"/>
</dbReference>
<comment type="caution">
    <text evidence="1">The sequence shown here is derived from an EMBL/GenBank/DDBJ whole genome shotgun (WGS) entry which is preliminary data.</text>
</comment>
<keyword evidence="2" id="KW-1185">Reference proteome</keyword>
<accession>A0A4C1XFC8</accession>
<sequence length="96" mass="9997">MTFAARPDEGCADGDIASYESTPLAPITAGVGKTRDRDRPNDCTVAVALGSVVDGTRGLSINYRVVPLRTAADINKSCAGAHAAQASRSDFTVAQW</sequence>
<protein>
    <submittedName>
        <fullName evidence="1">Uncharacterized protein</fullName>
    </submittedName>
</protein>
<proteinExistence type="predicted"/>
<evidence type="ECO:0000313" key="2">
    <source>
        <dbReference type="Proteomes" id="UP000299102"/>
    </source>
</evidence>
<organism evidence="1 2">
    <name type="scientific">Eumeta variegata</name>
    <name type="common">Bagworm moth</name>
    <name type="synonym">Eumeta japonica</name>
    <dbReference type="NCBI Taxonomy" id="151549"/>
    <lineage>
        <taxon>Eukaryota</taxon>
        <taxon>Metazoa</taxon>
        <taxon>Ecdysozoa</taxon>
        <taxon>Arthropoda</taxon>
        <taxon>Hexapoda</taxon>
        <taxon>Insecta</taxon>
        <taxon>Pterygota</taxon>
        <taxon>Neoptera</taxon>
        <taxon>Endopterygota</taxon>
        <taxon>Lepidoptera</taxon>
        <taxon>Glossata</taxon>
        <taxon>Ditrysia</taxon>
        <taxon>Tineoidea</taxon>
        <taxon>Psychidae</taxon>
        <taxon>Oiketicinae</taxon>
        <taxon>Eumeta</taxon>
    </lineage>
</organism>